<proteinExistence type="predicted"/>
<name>A0A8S3Y112_PARAO</name>
<dbReference type="PROSITE" id="PS50011">
    <property type="entry name" value="PROTEIN_KINASE_DOM"/>
    <property type="match status" value="1"/>
</dbReference>
<evidence type="ECO:0000313" key="11">
    <source>
        <dbReference type="Proteomes" id="UP000691718"/>
    </source>
</evidence>
<keyword evidence="11" id="KW-1185">Reference proteome</keyword>
<gene>
    <name evidence="10" type="ORF">PAPOLLO_LOCUS24925</name>
</gene>
<dbReference type="GO" id="GO:0004674">
    <property type="term" value="F:protein serine/threonine kinase activity"/>
    <property type="evidence" value="ECO:0007669"/>
    <property type="project" value="UniProtKB-KW"/>
</dbReference>
<dbReference type="Pfam" id="PF00069">
    <property type="entry name" value="Pkinase"/>
    <property type="match status" value="1"/>
</dbReference>
<dbReference type="EMBL" id="CAJQZP010001492">
    <property type="protein sequence ID" value="CAG5051008.1"/>
    <property type="molecule type" value="Genomic_DNA"/>
</dbReference>
<keyword evidence="1" id="KW-0723">Serine/threonine-protein kinase</keyword>
<comment type="caution">
    <text evidence="10">The sequence shown here is derived from an EMBL/GenBank/DDBJ whole genome shotgun (WGS) entry which is preliminary data.</text>
</comment>
<accession>A0A8S3Y112</accession>
<keyword evidence="4" id="KW-0418">Kinase</keyword>
<sequence length="165" mass="19630">MVLGNFKVPALPLNRAQYNAKSNEQEPTKPELKKDNKKKHGRCLILIWEDLMERVNLVMCTYPVKKSHYVVALKILFKSQILDSEMEHQVRSEVEIQCRLRHLNILRMYGYFHDEKIYLGLEYAKHGALYKLFEEHERFDEETAAIYVRKNKSFNVLLLEKSYPL</sequence>
<evidence type="ECO:0000256" key="8">
    <source>
        <dbReference type="PIRSR" id="PIRSR630616-2"/>
    </source>
</evidence>
<dbReference type="OrthoDB" id="377346at2759"/>
<dbReference type="AlphaFoldDB" id="A0A8S3Y112"/>
<dbReference type="Proteomes" id="UP000691718">
    <property type="component" value="Unassembled WGS sequence"/>
</dbReference>
<feature type="binding site" evidence="8">
    <location>
        <position position="74"/>
    </location>
    <ligand>
        <name>ATP</name>
        <dbReference type="ChEBI" id="CHEBI:30616"/>
    </ligand>
</feature>
<dbReference type="InterPro" id="IPR030616">
    <property type="entry name" value="Aur-like"/>
</dbReference>
<evidence type="ECO:0000256" key="1">
    <source>
        <dbReference type="ARBA" id="ARBA00022527"/>
    </source>
</evidence>
<evidence type="ECO:0000256" key="4">
    <source>
        <dbReference type="ARBA" id="ARBA00022777"/>
    </source>
</evidence>
<organism evidence="10 11">
    <name type="scientific">Parnassius apollo</name>
    <name type="common">Apollo butterfly</name>
    <name type="synonym">Papilio apollo</name>
    <dbReference type="NCBI Taxonomy" id="110799"/>
    <lineage>
        <taxon>Eukaryota</taxon>
        <taxon>Metazoa</taxon>
        <taxon>Ecdysozoa</taxon>
        <taxon>Arthropoda</taxon>
        <taxon>Hexapoda</taxon>
        <taxon>Insecta</taxon>
        <taxon>Pterygota</taxon>
        <taxon>Neoptera</taxon>
        <taxon>Endopterygota</taxon>
        <taxon>Lepidoptera</taxon>
        <taxon>Glossata</taxon>
        <taxon>Ditrysia</taxon>
        <taxon>Papilionoidea</taxon>
        <taxon>Papilionidae</taxon>
        <taxon>Parnassiinae</taxon>
        <taxon>Parnassini</taxon>
        <taxon>Parnassius</taxon>
        <taxon>Parnassius</taxon>
    </lineage>
</organism>
<evidence type="ECO:0000256" key="2">
    <source>
        <dbReference type="ARBA" id="ARBA00022679"/>
    </source>
</evidence>
<evidence type="ECO:0000256" key="5">
    <source>
        <dbReference type="ARBA" id="ARBA00022840"/>
    </source>
</evidence>
<keyword evidence="5 8" id="KW-0067">ATP-binding</keyword>
<comment type="catalytic activity">
    <reaction evidence="7">
        <text>L-seryl-[protein] + ATP = O-phospho-L-seryl-[protein] + ADP + H(+)</text>
        <dbReference type="Rhea" id="RHEA:17989"/>
        <dbReference type="Rhea" id="RHEA-COMP:9863"/>
        <dbReference type="Rhea" id="RHEA-COMP:11604"/>
        <dbReference type="ChEBI" id="CHEBI:15378"/>
        <dbReference type="ChEBI" id="CHEBI:29999"/>
        <dbReference type="ChEBI" id="CHEBI:30616"/>
        <dbReference type="ChEBI" id="CHEBI:83421"/>
        <dbReference type="ChEBI" id="CHEBI:456216"/>
        <dbReference type="EC" id="2.7.11.1"/>
    </reaction>
</comment>
<keyword evidence="3 8" id="KW-0547">Nucleotide-binding</keyword>
<evidence type="ECO:0000256" key="6">
    <source>
        <dbReference type="ARBA" id="ARBA00047899"/>
    </source>
</evidence>
<feature type="binding site" evidence="8">
    <location>
        <begin position="122"/>
        <end position="124"/>
    </location>
    <ligand>
        <name>ATP</name>
        <dbReference type="ChEBI" id="CHEBI:30616"/>
    </ligand>
</feature>
<feature type="domain" description="Protein kinase" evidence="9">
    <location>
        <begin position="1"/>
        <end position="165"/>
    </location>
</feature>
<evidence type="ECO:0000259" key="9">
    <source>
        <dbReference type="PROSITE" id="PS50011"/>
    </source>
</evidence>
<keyword evidence="2" id="KW-0808">Transferase</keyword>
<dbReference type="PANTHER" id="PTHR24350">
    <property type="entry name" value="SERINE/THREONINE-PROTEIN KINASE IAL-RELATED"/>
    <property type="match status" value="1"/>
</dbReference>
<dbReference type="FunFam" id="3.30.200.20:FF:000042">
    <property type="entry name" value="Aurora kinase A"/>
    <property type="match status" value="1"/>
</dbReference>
<reference evidence="10" key="1">
    <citation type="submission" date="2021-04" db="EMBL/GenBank/DDBJ databases">
        <authorList>
            <person name="Tunstrom K."/>
        </authorList>
    </citation>
    <scope>NUCLEOTIDE SEQUENCE</scope>
</reference>
<dbReference type="InterPro" id="IPR000719">
    <property type="entry name" value="Prot_kinase_dom"/>
</dbReference>
<evidence type="ECO:0000256" key="7">
    <source>
        <dbReference type="ARBA" id="ARBA00048679"/>
    </source>
</evidence>
<dbReference type="GO" id="GO:0005524">
    <property type="term" value="F:ATP binding"/>
    <property type="evidence" value="ECO:0007669"/>
    <property type="project" value="UniProtKB-KW"/>
</dbReference>
<evidence type="ECO:0000313" key="10">
    <source>
        <dbReference type="EMBL" id="CAG5051008.1"/>
    </source>
</evidence>
<protein>
    <submittedName>
        <fullName evidence="10">(apollo) hypothetical protein</fullName>
    </submittedName>
</protein>
<comment type="catalytic activity">
    <reaction evidence="6">
        <text>L-threonyl-[protein] + ATP = O-phospho-L-threonyl-[protein] + ADP + H(+)</text>
        <dbReference type="Rhea" id="RHEA:46608"/>
        <dbReference type="Rhea" id="RHEA-COMP:11060"/>
        <dbReference type="Rhea" id="RHEA-COMP:11605"/>
        <dbReference type="ChEBI" id="CHEBI:15378"/>
        <dbReference type="ChEBI" id="CHEBI:30013"/>
        <dbReference type="ChEBI" id="CHEBI:30616"/>
        <dbReference type="ChEBI" id="CHEBI:61977"/>
        <dbReference type="ChEBI" id="CHEBI:456216"/>
        <dbReference type="EC" id="2.7.11.1"/>
    </reaction>
</comment>
<evidence type="ECO:0000256" key="3">
    <source>
        <dbReference type="ARBA" id="ARBA00022741"/>
    </source>
</evidence>